<proteinExistence type="predicted"/>
<dbReference type="SUPFAM" id="SSF54373">
    <property type="entry name" value="FAD-linked reductases, C-terminal domain"/>
    <property type="match status" value="1"/>
</dbReference>
<dbReference type="PANTHER" id="PTHR13847">
    <property type="entry name" value="SARCOSINE DEHYDROGENASE-RELATED"/>
    <property type="match status" value="1"/>
</dbReference>
<evidence type="ECO:0000313" key="4">
    <source>
        <dbReference type="Proteomes" id="UP001429580"/>
    </source>
</evidence>
<dbReference type="InterPro" id="IPR036188">
    <property type="entry name" value="FAD/NAD-bd_sf"/>
</dbReference>
<dbReference type="RefSeq" id="WP_166952085.1">
    <property type="nucleotide sequence ID" value="NZ_JAASQI010000004.1"/>
</dbReference>
<dbReference type="EC" id="1.4.99.-" evidence="3"/>
<protein>
    <submittedName>
        <fullName evidence="3">D-amino-acid dehydrogenase</fullName>
        <ecNumber evidence="3">1.4.99.-</ecNumber>
    </submittedName>
</protein>
<dbReference type="Gene3D" id="3.50.50.60">
    <property type="entry name" value="FAD/NAD(P)-binding domain"/>
    <property type="match status" value="2"/>
</dbReference>
<evidence type="ECO:0000313" key="3">
    <source>
        <dbReference type="EMBL" id="NIJ58262.1"/>
    </source>
</evidence>
<feature type="domain" description="FAD dependent oxidoreductase" evidence="2">
    <location>
        <begin position="2"/>
        <end position="391"/>
    </location>
</feature>
<dbReference type="Pfam" id="PF01266">
    <property type="entry name" value="DAO"/>
    <property type="match status" value="1"/>
</dbReference>
<dbReference type="GO" id="GO:0016491">
    <property type="term" value="F:oxidoreductase activity"/>
    <property type="evidence" value="ECO:0007669"/>
    <property type="project" value="UniProtKB-KW"/>
</dbReference>
<keyword evidence="4" id="KW-1185">Reference proteome</keyword>
<gene>
    <name evidence="3" type="ORF">FHS82_002104</name>
</gene>
<dbReference type="EMBL" id="JAASQI010000004">
    <property type="protein sequence ID" value="NIJ58262.1"/>
    <property type="molecule type" value="Genomic_DNA"/>
</dbReference>
<dbReference type="InterPro" id="IPR006076">
    <property type="entry name" value="FAD-dep_OxRdtase"/>
</dbReference>
<dbReference type="PANTHER" id="PTHR13847:SF289">
    <property type="entry name" value="GLYCINE OXIDASE"/>
    <property type="match status" value="1"/>
</dbReference>
<dbReference type="SUPFAM" id="SSF51905">
    <property type="entry name" value="FAD/NAD(P)-binding domain"/>
    <property type="match status" value="1"/>
</dbReference>
<evidence type="ECO:0000259" key="2">
    <source>
        <dbReference type="Pfam" id="PF01266"/>
    </source>
</evidence>
<accession>A0ABX0UZ75</accession>
<organism evidence="3 4">
    <name type="scientific">Pseudochelatococcus lubricantis</name>
    <dbReference type="NCBI Taxonomy" id="1538102"/>
    <lineage>
        <taxon>Bacteria</taxon>
        <taxon>Pseudomonadati</taxon>
        <taxon>Pseudomonadota</taxon>
        <taxon>Alphaproteobacteria</taxon>
        <taxon>Hyphomicrobiales</taxon>
        <taxon>Chelatococcaceae</taxon>
        <taxon>Pseudochelatococcus</taxon>
    </lineage>
</organism>
<reference evidence="3 4" key="1">
    <citation type="submission" date="2020-03" db="EMBL/GenBank/DDBJ databases">
        <title>Genomic Encyclopedia of Type Strains, Phase IV (KMG-IV): sequencing the most valuable type-strain genomes for metagenomic binning, comparative biology and taxonomic classification.</title>
        <authorList>
            <person name="Goeker M."/>
        </authorList>
    </citation>
    <scope>NUCLEOTIDE SEQUENCE [LARGE SCALE GENOMIC DNA]</scope>
    <source>
        <strain evidence="3 4">DSM 103870</strain>
    </source>
</reference>
<comment type="caution">
    <text evidence="3">The sequence shown here is derived from an EMBL/GenBank/DDBJ whole genome shotgun (WGS) entry which is preliminary data.</text>
</comment>
<sequence length="410" mass="43371">MRVTIVGAGIVGIAAAHAALDRGHDVTIVDKEGREGRATDANAGWIAHLDIMPLASPKVWRQLPRWLADPLGPLSIRPAYLPQLVPWLLRFLAASGADRIAAGSHAIRSLNALALPAWKTLLAQRGLDYHLREQGILSVWRNRADFARASGVLASQRALGIDVQELGPGDLAAIEPALRNVEAAALYPAGCHVSDPAILAADLLRQAVGRGVRFISGQVNGIVPAPDGVDMRLADAEPLGADRVVVAAGAWSRPLAAQLGDAVPLDTERGYNATYQPGTFGLGRPVMFEGEGFVTTPLAIGDRVGGAVEFAGLDAPADHRRTLAVAQRLRRFLPGFNPDAPARRWMGFRPSIPDSLPVIGTASRDGRVIYAFGHGHLGLTQAAATAQLVANFLDGNPQPIDIAPFSAGRF</sequence>
<dbReference type="Gene3D" id="3.30.9.10">
    <property type="entry name" value="D-Amino Acid Oxidase, subunit A, domain 2"/>
    <property type="match status" value="1"/>
</dbReference>
<keyword evidence="1 3" id="KW-0560">Oxidoreductase</keyword>
<dbReference type="Proteomes" id="UP001429580">
    <property type="component" value="Unassembled WGS sequence"/>
</dbReference>
<evidence type="ECO:0000256" key="1">
    <source>
        <dbReference type="ARBA" id="ARBA00023002"/>
    </source>
</evidence>
<name>A0ABX0UZ75_9HYPH</name>